<dbReference type="GeneID" id="14211755"/>
<sequence length="172" mass="19131">MSESQLVNRLETLSKSMSRKKGLSSIASVSVINILNIINRIEEINKYVECLSSNKNLCNKTDKGVLCSSDCSNTYRLVNGNETKIWKTGSNAFGFTLSSDYIELGIKDTKIEITQDKVNIKIYNNLISFPLDESGLLDNNPVIMNATNKIDEVIRHAYNGISSCARNLGLRC</sequence>
<proteinExistence type="predicted"/>
<accession>L0A8T6</accession>
<name>L0A8T6_CALLD</name>
<reference evidence="2" key="1">
    <citation type="submission" date="2012-03" db="EMBL/GenBank/DDBJ databases">
        <title>Complete genome of Caldisphaera lagunensis DSM 15908.</title>
        <authorList>
            <person name="Lucas S."/>
            <person name="Copeland A."/>
            <person name="Lapidus A."/>
            <person name="Glavina del Rio T."/>
            <person name="Dalin E."/>
            <person name="Tice H."/>
            <person name="Bruce D."/>
            <person name="Goodwin L."/>
            <person name="Pitluck S."/>
            <person name="Peters L."/>
            <person name="Mikhailova N."/>
            <person name="Teshima H."/>
            <person name="Kyrpides N."/>
            <person name="Mavromatis K."/>
            <person name="Ivanova N."/>
            <person name="Brettin T."/>
            <person name="Detter J.C."/>
            <person name="Han C."/>
            <person name="Larimer F."/>
            <person name="Land M."/>
            <person name="Hauser L."/>
            <person name="Markowitz V."/>
            <person name="Cheng J.-F."/>
            <person name="Hugenholtz P."/>
            <person name="Woyke T."/>
            <person name="Wu D."/>
            <person name="Spring S."/>
            <person name="Schroeder M."/>
            <person name="Brambilla E."/>
            <person name="Klenk H.-P."/>
            <person name="Eisen J.A."/>
        </authorList>
    </citation>
    <scope>NUCLEOTIDE SEQUENCE [LARGE SCALE GENOMIC DNA]</scope>
    <source>
        <strain evidence="2">DSM 15908 / JCM 11604 / IC-154</strain>
    </source>
</reference>
<evidence type="ECO:0000313" key="2">
    <source>
        <dbReference type="Proteomes" id="UP000010469"/>
    </source>
</evidence>
<evidence type="ECO:0000313" key="1">
    <source>
        <dbReference type="EMBL" id="AFZ70261.1"/>
    </source>
</evidence>
<protein>
    <submittedName>
        <fullName evidence="1">Uncharacterized protein</fullName>
    </submittedName>
</protein>
<dbReference type="HOGENOM" id="CLU_1551743_0_0_2"/>
<dbReference type="Proteomes" id="UP000010469">
    <property type="component" value="Chromosome"/>
</dbReference>
<organism evidence="1 2">
    <name type="scientific">Caldisphaera lagunensis (strain DSM 15908 / JCM 11604 / ANMR 0165 / IC-154)</name>
    <dbReference type="NCBI Taxonomy" id="1056495"/>
    <lineage>
        <taxon>Archaea</taxon>
        <taxon>Thermoproteota</taxon>
        <taxon>Thermoprotei</taxon>
        <taxon>Acidilobales</taxon>
        <taxon>Caldisphaeraceae</taxon>
        <taxon>Caldisphaera</taxon>
    </lineage>
</organism>
<dbReference type="AlphaFoldDB" id="L0A8T6"/>
<dbReference type="RefSeq" id="WP_015232159.1">
    <property type="nucleotide sequence ID" value="NC_019791.1"/>
</dbReference>
<dbReference type="InParanoid" id="L0A8T6"/>
<dbReference type="eggNOG" id="arCOG07462">
    <property type="taxonomic scope" value="Archaea"/>
</dbReference>
<dbReference type="KEGG" id="clg:Calag_0495"/>
<keyword evidence="2" id="KW-1185">Reference proteome</keyword>
<gene>
    <name evidence="1" type="ordered locus">Calag_0495</name>
</gene>
<dbReference type="EMBL" id="CP003378">
    <property type="protein sequence ID" value="AFZ70261.1"/>
    <property type="molecule type" value="Genomic_DNA"/>
</dbReference>